<dbReference type="Proteomes" id="UP000503482">
    <property type="component" value="Chromosome"/>
</dbReference>
<reference evidence="3 4" key="1">
    <citation type="submission" date="2020-05" db="EMBL/GenBank/DDBJ databases">
        <title>Complete genome sequencing of Campylobacter and Arcobacter type strains.</title>
        <authorList>
            <person name="Miller W.G."/>
            <person name="Yee E."/>
        </authorList>
    </citation>
    <scope>NUCLEOTIDE SEQUENCE [LARGE SCALE GENOMIC DNA]</scope>
    <source>
        <strain evidence="3 4">LMG 26156</strain>
    </source>
</reference>
<organism evidence="3 4">
    <name type="scientific">Arcobacter venerupis</name>
    <dbReference type="NCBI Taxonomy" id="1054033"/>
    <lineage>
        <taxon>Bacteria</taxon>
        <taxon>Pseudomonadati</taxon>
        <taxon>Campylobacterota</taxon>
        <taxon>Epsilonproteobacteria</taxon>
        <taxon>Campylobacterales</taxon>
        <taxon>Arcobacteraceae</taxon>
        <taxon>Arcobacter</taxon>
    </lineage>
</organism>
<accession>A0AAE7B925</accession>
<dbReference type="KEGG" id="avp:AVENP_2180"/>
<protein>
    <submittedName>
        <fullName evidence="3">Uncharacterized protein</fullName>
    </submittedName>
</protein>
<dbReference type="AlphaFoldDB" id="A0AAE7B925"/>
<evidence type="ECO:0000313" key="4">
    <source>
        <dbReference type="Proteomes" id="UP000503482"/>
    </source>
</evidence>
<name>A0AAE7B925_9BACT</name>
<keyword evidence="4" id="KW-1185">Reference proteome</keyword>
<keyword evidence="2" id="KW-0472">Membrane</keyword>
<gene>
    <name evidence="3" type="ORF">AVENP_2180</name>
</gene>
<evidence type="ECO:0000256" key="2">
    <source>
        <dbReference type="SAM" id="Phobius"/>
    </source>
</evidence>
<evidence type="ECO:0000256" key="1">
    <source>
        <dbReference type="SAM" id="MobiDB-lite"/>
    </source>
</evidence>
<feature type="compositionally biased region" description="Basic and acidic residues" evidence="1">
    <location>
        <begin position="1"/>
        <end position="16"/>
    </location>
</feature>
<dbReference type="RefSeq" id="WP_128359388.1">
    <property type="nucleotide sequence ID" value="NZ_CP053840.1"/>
</dbReference>
<keyword evidence="2" id="KW-0812">Transmembrane</keyword>
<feature type="transmembrane region" description="Helical" evidence="2">
    <location>
        <begin position="28"/>
        <end position="46"/>
    </location>
</feature>
<proteinExistence type="predicted"/>
<evidence type="ECO:0000313" key="3">
    <source>
        <dbReference type="EMBL" id="QKF67708.1"/>
    </source>
</evidence>
<feature type="region of interest" description="Disordered" evidence="1">
    <location>
        <begin position="1"/>
        <end position="20"/>
    </location>
</feature>
<sequence>MSKLNKGEPSLEKIDDYNGNESKQKRNTIRLVVILLLIVGGIFAYLKSTSIPTDYVGTQEQSNVDGNKKLKE</sequence>
<keyword evidence="2" id="KW-1133">Transmembrane helix</keyword>
<dbReference type="EMBL" id="CP053840">
    <property type="protein sequence ID" value="QKF67708.1"/>
    <property type="molecule type" value="Genomic_DNA"/>
</dbReference>